<organism evidence="2 3">
    <name type="scientific">Brachyspira hyodysenteriae (strain ATCC 49526 / WA1)</name>
    <dbReference type="NCBI Taxonomy" id="565034"/>
    <lineage>
        <taxon>Bacteria</taxon>
        <taxon>Pseudomonadati</taxon>
        <taxon>Spirochaetota</taxon>
        <taxon>Spirochaetia</taxon>
        <taxon>Brachyspirales</taxon>
        <taxon>Brachyspiraceae</taxon>
        <taxon>Brachyspira</taxon>
    </lineage>
</organism>
<dbReference type="EMBL" id="CP001357">
    <property type="protein sequence ID" value="ACN83819.1"/>
    <property type="molecule type" value="Genomic_DNA"/>
</dbReference>
<dbReference type="RefSeq" id="WP_012670864.1">
    <property type="nucleotide sequence ID" value="NC_012225.1"/>
</dbReference>
<evidence type="ECO:0000256" key="1">
    <source>
        <dbReference type="SAM" id="SignalP"/>
    </source>
</evidence>
<keyword evidence="1" id="KW-0732">Signal</keyword>
<feature type="chain" id="PRO_5017321148" evidence="1">
    <location>
        <begin position="21"/>
        <end position="338"/>
    </location>
</feature>
<reference evidence="2 3" key="1">
    <citation type="journal article" date="2009" name="PLoS ONE">
        <title>Genome sequence of the pathogenic intestinal spirochete Brachyspira hyodysenteriae reveals adaptations to its lifestyle in the porcine large intestine.</title>
        <authorList>
            <person name="Bellgard M.I."/>
            <person name="Wanchanthuek P."/>
            <person name="La T."/>
            <person name="Ryan K."/>
            <person name="Moolhuijzen P."/>
            <person name="Albertyn Z."/>
            <person name="Shaban B."/>
            <person name="Motro Y."/>
            <person name="Dunn D.S."/>
            <person name="Schibeci D."/>
            <person name="Hunter A."/>
            <person name="Barrero R."/>
            <person name="Phillips N.D."/>
            <person name="Hampson D.J."/>
        </authorList>
    </citation>
    <scope>NUCLEOTIDE SEQUENCE [LARGE SCALE GENOMIC DNA]</scope>
    <source>
        <strain evidence="3">ATCC 49526 / WA1</strain>
    </source>
</reference>
<protein>
    <submittedName>
        <fullName evidence="2">Uncharacterized protein</fullName>
    </submittedName>
</protein>
<dbReference type="AlphaFoldDB" id="A0A3B6V9S1"/>
<dbReference type="Proteomes" id="UP000001803">
    <property type="component" value="Chromosome"/>
</dbReference>
<dbReference type="STRING" id="565034.BHWA1_01341"/>
<dbReference type="KEGG" id="bhy:BHWA1_01341"/>
<gene>
    <name evidence="2" type="ordered locus">BHWA1_01341</name>
</gene>
<evidence type="ECO:0000313" key="2">
    <source>
        <dbReference type="EMBL" id="ACN83819.1"/>
    </source>
</evidence>
<keyword evidence="3" id="KW-1185">Reference proteome</keyword>
<sequence>MNKTNYSILFIILLSALLYSQNTNDNSLENKMNKYKEKVSVQWKYNPLRIYETDKYFSPWLDPDNYNTSFWFGDVLNANHLYPNKNFNVDNIVMFFSPKLAVDLAPIAFNINGDKHRFRIGVGYLLKLFFSSYKKGEDQLYGATFLYGNYMQVEAYFEYIFDNKLKVRFAPLRHICIHMGGDILGDETLYDKSKEEFRDVGFEQMHLSANYRWGWFSFYGGTSFAISSFDISNLVNLFNIYGGADVRIPLWGEISLITGIHLGAYLDRINLINRTAGRGQGYPIIGRYEEWTPSIATGVGFEVYRFVIGVKYEYARSKQLYAYKKMESRIGLDASLFF</sequence>
<feature type="signal peptide" evidence="1">
    <location>
        <begin position="1"/>
        <end position="20"/>
    </location>
</feature>
<evidence type="ECO:0000313" key="3">
    <source>
        <dbReference type="Proteomes" id="UP000001803"/>
    </source>
</evidence>
<proteinExistence type="predicted"/>
<name>A0A3B6V9S1_BRAHW</name>
<accession>A0A3B6V9S1</accession>